<evidence type="ECO:0000313" key="3">
    <source>
        <dbReference type="EMBL" id="MZI95909.1"/>
    </source>
</evidence>
<dbReference type="RefSeq" id="WP_161158405.1">
    <property type="nucleotide sequence ID" value="NZ_WEKT01000079.1"/>
</dbReference>
<gene>
    <name evidence="3" type="ORF">F9817_22235</name>
</gene>
<feature type="chain" id="PRO_5031413377" evidence="1">
    <location>
        <begin position="24"/>
        <end position="126"/>
    </location>
</feature>
<reference evidence="3 4" key="1">
    <citation type="submission" date="2019-10" db="EMBL/GenBank/DDBJ databases">
        <title>Vibrio sp. nov. isolated from a shrimp pond.</title>
        <authorList>
            <person name="Gomez-Gil B."/>
            <person name="Enciso-Ibarra J."/>
            <person name="Enciso-Ibarra K."/>
            <person name="Bolan-Mejia C."/>
        </authorList>
    </citation>
    <scope>NUCLEOTIDE SEQUENCE [LARGE SCALE GENOMIC DNA]</scope>
    <source>
        <strain evidence="3 4">CAIM 722</strain>
    </source>
</reference>
<sequence>MRKLALVALVTALGAGVSTSALAAGQQTAQPQAQTQAQNVKVSDKELSLFVEAEKSVNSIRQSAISKLGQTKDQNAAQKIQQQANESMVKAVKDTGLSVQDYNKIARALQTDKDLRSRISQLQKAG</sequence>
<organism evidence="3 4">
    <name type="scientific">Vibrio eleionomae</name>
    <dbReference type="NCBI Taxonomy" id="2653505"/>
    <lineage>
        <taxon>Bacteria</taxon>
        <taxon>Pseudomonadati</taxon>
        <taxon>Pseudomonadota</taxon>
        <taxon>Gammaproteobacteria</taxon>
        <taxon>Vibrionales</taxon>
        <taxon>Vibrionaceae</taxon>
        <taxon>Vibrio</taxon>
    </lineage>
</organism>
<protein>
    <submittedName>
        <fullName evidence="3">DUF4168 domain-containing protein</fullName>
    </submittedName>
</protein>
<dbReference type="InterPro" id="IPR025433">
    <property type="entry name" value="DUF4168"/>
</dbReference>
<comment type="caution">
    <text evidence="3">The sequence shown here is derived from an EMBL/GenBank/DDBJ whole genome shotgun (WGS) entry which is preliminary data.</text>
</comment>
<accession>A0A7X4LPT6</accession>
<feature type="domain" description="DUF4168" evidence="2">
    <location>
        <begin position="43"/>
        <end position="119"/>
    </location>
</feature>
<keyword evidence="4" id="KW-1185">Reference proteome</keyword>
<dbReference type="AlphaFoldDB" id="A0A7X4LPT6"/>
<evidence type="ECO:0000313" key="4">
    <source>
        <dbReference type="Proteomes" id="UP000462621"/>
    </source>
</evidence>
<proteinExistence type="predicted"/>
<dbReference type="EMBL" id="WEKT01000079">
    <property type="protein sequence ID" value="MZI95909.1"/>
    <property type="molecule type" value="Genomic_DNA"/>
</dbReference>
<feature type="signal peptide" evidence="1">
    <location>
        <begin position="1"/>
        <end position="23"/>
    </location>
</feature>
<dbReference type="Proteomes" id="UP000462621">
    <property type="component" value="Unassembled WGS sequence"/>
</dbReference>
<name>A0A7X4LPT6_9VIBR</name>
<keyword evidence="1" id="KW-0732">Signal</keyword>
<evidence type="ECO:0000256" key="1">
    <source>
        <dbReference type="SAM" id="SignalP"/>
    </source>
</evidence>
<evidence type="ECO:0000259" key="2">
    <source>
        <dbReference type="Pfam" id="PF13767"/>
    </source>
</evidence>
<dbReference type="Pfam" id="PF13767">
    <property type="entry name" value="DUF4168"/>
    <property type="match status" value="1"/>
</dbReference>